<accession>A0ABS3YGW8</accession>
<dbReference type="HAMAP" id="MF_00685">
    <property type="entry name" value="GlgB"/>
    <property type="match status" value="1"/>
</dbReference>
<comment type="function">
    <text evidence="2 10">Catalyzes the formation of the alpha-1,6-glucosidic linkages in glycogen by scission of a 1,4-alpha-linked oligosaccharide from growing alpha-1,4-glucan chains and the subsequent attachment of the oligosaccharide to the alpha-1,6 position.</text>
</comment>
<dbReference type="Gene3D" id="2.60.40.10">
    <property type="entry name" value="Immunoglobulins"/>
    <property type="match status" value="1"/>
</dbReference>
<comment type="subunit">
    <text evidence="10">Monomer.</text>
</comment>
<dbReference type="NCBIfam" id="NF003811">
    <property type="entry name" value="PRK05402.1"/>
    <property type="match status" value="1"/>
</dbReference>
<dbReference type="InterPro" id="IPR006047">
    <property type="entry name" value="GH13_cat_dom"/>
</dbReference>
<protein>
    <recommendedName>
        <fullName evidence="10">1,4-alpha-glucan branching enzyme GlgB</fullName>
        <ecNumber evidence="10">2.4.1.18</ecNumber>
    </recommendedName>
    <alternativeName>
        <fullName evidence="10">1,4-alpha-D-glucan:1,4-alpha-D-glucan 6-glucosyl-transferase</fullName>
    </alternativeName>
    <alternativeName>
        <fullName evidence="10">Alpha-(1-&gt;4)-glucan branching enzyme</fullName>
    </alternativeName>
    <alternativeName>
        <fullName evidence="10">Glycogen branching enzyme</fullName>
        <shortName evidence="10">BE</shortName>
    </alternativeName>
</protein>
<evidence type="ECO:0000313" key="13">
    <source>
        <dbReference type="Proteomes" id="UP000679126"/>
    </source>
</evidence>
<dbReference type="InterPro" id="IPR037439">
    <property type="entry name" value="Branching_enzy"/>
</dbReference>
<keyword evidence="5 10" id="KW-0321">Glycogen metabolism</keyword>
<dbReference type="CDD" id="cd11322">
    <property type="entry name" value="AmyAc_Glg_BE"/>
    <property type="match status" value="1"/>
</dbReference>
<dbReference type="SUPFAM" id="SSF51445">
    <property type="entry name" value="(Trans)glycosidases"/>
    <property type="match status" value="1"/>
</dbReference>
<organism evidence="12 13">
    <name type="scientific">Chitinophaga chungangae</name>
    <dbReference type="NCBI Taxonomy" id="2821488"/>
    <lineage>
        <taxon>Bacteria</taxon>
        <taxon>Pseudomonadati</taxon>
        <taxon>Bacteroidota</taxon>
        <taxon>Chitinophagia</taxon>
        <taxon>Chitinophagales</taxon>
        <taxon>Chitinophagaceae</taxon>
        <taxon>Chitinophaga</taxon>
    </lineage>
</organism>
<keyword evidence="9 10" id="KW-0119">Carbohydrate metabolism</keyword>
<feature type="active site" description="Nucleophile" evidence="10">
    <location>
        <position position="342"/>
    </location>
</feature>
<comment type="similarity">
    <text evidence="4 10">Belongs to the glycosyl hydrolase 13 family. GlgB subfamily.</text>
</comment>
<comment type="pathway">
    <text evidence="3 10">Glycan biosynthesis; glycogen biosynthesis.</text>
</comment>
<evidence type="ECO:0000256" key="3">
    <source>
        <dbReference type="ARBA" id="ARBA00004964"/>
    </source>
</evidence>
<dbReference type="Gene3D" id="3.20.20.80">
    <property type="entry name" value="Glycosidases"/>
    <property type="match status" value="1"/>
</dbReference>
<dbReference type="InterPro" id="IPR013783">
    <property type="entry name" value="Ig-like_fold"/>
</dbReference>
<evidence type="ECO:0000259" key="11">
    <source>
        <dbReference type="SMART" id="SM00642"/>
    </source>
</evidence>
<evidence type="ECO:0000256" key="4">
    <source>
        <dbReference type="ARBA" id="ARBA00009000"/>
    </source>
</evidence>
<proteinExistence type="inferred from homology"/>
<dbReference type="Gene3D" id="2.60.40.1180">
    <property type="entry name" value="Golgi alpha-mannosidase II"/>
    <property type="match status" value="1"/>
</dbReference>
<gene>
    <name evidence="10 12" type="primary">glgB</name>
    <name evidence="12" type="ORF">J7I43_17000</name>
</gene>
<dbReference type="Proteomes" id="UP000679126">
    <property type="component" value="Unassembled WGS sequence"/>
</dbReference>
<dbReference type="EMBL" id="JAGHKP010000003">
    <property type="protein sequence ID" value="MBO9153929.1"/>
    <property type="molecule type" value="Genomic_DNA"/>
</dbReference>
<evidence type="ECO:0000313" key="12">
    <source>
        <dbReference type="EMBL" id="MBO9153929.1"/>
    </source>
</evidence>
<dbReference type="NCBIfam" id="NF008967">
    <property type="entry name" value="PRK12313.1"/>
    <property type="match status" value="1"/>
</dbReference>
<dbReference type="InterPro" id="IPR014756">
    <property type="entry name" value="Ig_E-set"/>
</dbReference>
<name>A0ABS3YGW8_9BACT</name>
<dbReference type="InterPro" id="IPR006407">
    <property type="entry name" value="GlgB"/>
</dbReference>
<evidence type="ECO:0000256" key="7">
    <source>
        <dbReference type="ARBA" id="ARBA00022679"/>
    </source>
</evidence>
<keyword evidence="6 10" id="KW-0328">Glycosyltransferase</keyword>
<dbReference type="SUPFAM" id="SSF51011">
    <property type="entry name" value="Glycosyl hydrolase domain"/>
    <property type="match status" value="1"/>
</dbReference>
<evidence type="ECO:0000256" key="9">
    <source>
        <dbReference type="ARBA" id="ARBA00023277"/>
    </source>
</evidence>
<keyword evidence="7 10" id="KW-0808">Transferase</keyword>
<dbReference type="Pfam" id="PF02806">
    <property type="entry name" value="Alpha-amylase_C"/>
    <property type="match status" value="1"/>
</dbReference>
<dbReference type="PANTHER" id="PTHR43651:SF3">
    <property type="entry name" value="1,4-ALPHA-GLUCAN-BRANCHING ENZYME"/>
    <property type="match status" value="1"/>
</dbReference>
<evidence type="ECO:0000256" key="10">
    <source>
        <dbReference type="HAMAP-Rule" id="MF_00685"/>
    </source>
</evidence>
<evidence type="ECO:0000256" key="2">
    <source>
        <dbReference type="ARBA" id="ARBA00002953"/>
    </source>
</evidence>
<dbReference type="SMART" id="SM00642">
    <property type="entry name" value="Aamy"/>
    <property type="match status" value="1"/>
</dbReference>
<dbReference type="Pfam" id="PF00128">
    <property type="entry name" value="Alpha-amylase"/>
    <property type="match status" value="1"/>
</dbReference>
<dbReference type="EC" id="2.4.1.18" evidence="10"/>
<comment type="caution">
    <text evidence="12">The sequence shown here is derived from an EMBL/GenBank/DDBJ whole genome shotgun (WGS) entry which is preliminary data.</text>
</comment>
<evidence type="ECO:0000256" key="8">
    <source>
        <dbReference type="ARBA" id="ARBA00023056"/>
    </source>
</evidence>
<dbReference type="InterPro" id="IPR044143">
    <property type="entry name" value="GlgB_N_E_set_prok"/>
</dbReference>
<feature type="active site" description="Proton donor" evidence="10">
    <location>
        <position position="395"/>
    </location>
</feature>
<dbReference type="SUPFAM" id="SSF81296">
    <property type="entry name" value="E set domains"/>
    <property type="match status" value="1"/>
</dbReference>
<dbReference type="InterPro" id="IPR017853">
    <property type="entry name" value="GH"/>
</dbReference>
<dbReference type="PANTHER" id="PTHR43651">
    <property type="entry name" value="1,4-ALPHA-GLUCAN-BRANCHING ENZYME"/>
    <property type="match status" value="1"/>
</dbReference>
<dbReference type="InterPro" id="IPR004193">
    <property type="entry name" value="Glyco_hydro_13_N"/>
</dbReference>
<dbReference type="Pfam" id="PF02922">
    <property type="entry name" value="CBM_48"/>
    <property type="match status" value="1"/>
</dbReference>
<dbReference type="InterPro" id="IPR006048">
    <property type="entry name" value="A-amylase/branching_C"/>
</dbReference>
<comment type="catalytic activity">
    <reaction evidence="1 10">
        <text>Transfers a segment of a (1-&gt;4)-alpha-D-glucan chain to a primary hydroxy group in a similar glucan chain.</text>
        <dbReference type="EC" id="2.4.1.18"/>
    </reaction>
</comment>
<keyword evidence="13" id="KW-1185">Reference proteome</keyword>
<dbReference type="PIRSF" id="PIRSF000463">
    <property type="entry name" value="GlgB"/>
    <property type="match status" value="1"/>
</dbReference>
<dbReference type="CDD" id="cd02855">
    <property type="entry name" value="E_set_GBE_prok_N"/>
    <property type="match status" value="1"/>
</dbReference>
<evidence type="ECO:0000256" key="5">
    <source>
        <dbReference type="ARBA" id="ARBA00022600"/>
    </source>
</evidence>
<dbReference type="InterPro" id="IPR013780">
    <property type="entry name" value="Glyco_hydro_b"/>
</dbReference>
<evidence type="ECO:0000256" key="1">
    <source>
        <dbReference type="ARBA" id="ARBA00000826"/>
    </source>
</evidence>
<keyword evidence="8 10" id="KW-0320">Glycogen biosynthesis</keyword>
<evidence type="ECO:0000256" key="6">
    <source>
        <dbReference type="ARBA" id="ARBA00022676"/>
    </source>
</evidence>
<feature type="domain" description="Glycosyl hydrolase family 13 catalytic" evidence="11">
    <location>
        <begin position="182"/>
        <end position="545"/>
    </location>
</feature>
<reference evidence="13" key="1">
    <citation type="submission" date="2021-03" db="EMBL/GenBank/DDBJ databases">
        <title>Assistant Professor.</title>
        <authorList>
            <person name="Huq M.A."/>
        </authorList>
    </citation>
    <scope>NUCLEOTIDE SEQUENCE [LARGE SCALE GENOMIC DNA]</scope>
    <source>
        <strain evidence="13">MAH-28</strain>
    </source>
</reference>
<sequence length="668" mass="77343">MKAFQQGMATQQKKNIIPRDEEPFRKLETVEPFSLFSAKDIQLFQEGAHDRLYEKFGSHMLSYEGVDGTYFAVWAPNAAFVSVIGDFNGWNTYSHTLFPRWDKSGIWEGFVPHLKEHTLYKYFIRSNSGEELRKGDPFANHWEVRPKTASVTTTLQYKWKDSAWMKKRASKNSLMSPFSVYEVHLGSWRRPDANDHEVFYTYRDMIAMMVPYVKEMGFTHVEFMPVMEHPFDGSWGYQLTGFYAPTSRYGSPQDFMALIDAFHHAGIGVILDWVPSHFPYDDHGLYRFDGSHCYEYADMRKGFHPDWNSYVFNYARNEVKSFLLSNACFWLDKFHIDGLRVDAVASMIHLDYSRKAGSWEPNVHGGNENLEAIAFLKALNSIIYSRFPDTQTIAEESTSFYGVSRPVFMGGLGFGMKWMMGWMNDTLDYFKKDPLFRKWYHNQITFSIMYAFSENFMLPLSHDEVVHGKSPLIYKMPGDDWQQFANLRLLYSYMFMHPGTKLLFMGGEFGDTKEWNFKSELGWHLLQHPTHAGLQQYVKALNQLYTSEPVLYQLQFDAKGFEWVHLADQENSILVFARKNDKGEVLLVALNMTPIPRENYPIGIHWGEDFEEILNSDAPEFYGSGVINTGKLKPVPGKFGKPYDIHLRLPPLGASILKKTGRQTKTGA</sequence>
<dbReference type="NCBIfam" id="TIGR01515">
    <property type="entry name" value="branching_enzym"/>
    <property type="match status" value="1"/>
</dbReference>